<dbReference type="AlphaFoldDB" id="A0A6C1E5Q5"/>
<dbReference type="InterPro" id="IPR016181">
    <property type="entry name" value="Acyl_CoA_acyltransferase"/>
</dbReference>
<evidence type="ECO:0000313" key="5">
    <source>
        <dbReference type="EMBL" id="QID84475.1"/>
    </source>
</evidence>
<name>A0A6C1E5Q5_SACPS</name>
<gene>
    <name evidence="5" type="primary">HPA3_2</name>
    <name evidence="5" type="ORF">GRS66_006978</name>
</gene>
<dbReference type="GO" id="GO:0008080">
    <property type="term" value="F:N-acetyltransferase activity"/>
    <property type="evidence" value="ECO:0007669"/>
    <property type="project" value="TreeGrafter"/>
</dbReference>
<dbReference type="PROSITE" id="PS51186">
    <property type="entry name" value="GNAT"/>
    <property type="match status" value="1"/>
</dbReference>
<proteinExistence type="inferred from homology"/>
<sequence>MASKESKKMTNDRIVVKAIEPRDEEDWNKLWVEYQGFQKIVMPLEIARTTFARFLDPQVKLWGAIAIDTETGNTIGFTHYLSHLTAWQVEEVIYMNDLYVTENARIKGVGRKLIEFVYKHADELGTSSVYWVTDHFNHRAQLLYTKVAYKTEKVVYKRVEH</sequence>
<keyword evidence="3" id="KW-0012">Acyltransferase</keyword>
<protein>
    <submittedName>
        <fullName evidence="5">D-amino-acid N-acetyltransferase</fullName>
    </submittedName>
</protein>
<dbReference type="CDD" id="cd04301">
    <property type="entry name" value="NAT_SF"/>
    <property type="match status" value="1"/>
</dbReference>
<evidence type="ECO:0000256" key="2">
    <source>
        <dbReference type="ARBA" id="ARBA00022679"/>
    </source>
</evidence>
<evidence type="ECO:0000313" key="6">
    <source>
        <dbReference type="Proteomes" id="UP000501346"/>
    </source>
</evidence>
<dbReference type="OrthoDB" id="7305308at2759"/>
<feature type="domain" description="N-acetyltransferase" evidence="4">
    <location>
        <begin position="14"/>
        <end position="161"/>
    </location>
</feature>
<dbReference type="Proteomes" id="UP000501346">
    <property type="component" value="Chromosome SeV"/>
</dbReference>
<dbReference type="FunFam" id="3.40.630.30:FF:000066">
    <property type="entry name" value="Histone acetyltransferase"/>
    <property type="match status" value="1"/>
</dbReference>
<accession>A0A6C1E5Q5</accession>
<organism evidence="5 6">
    <name type="scientific">Saccharomyces pastorianus</name>
    <name type="common">Lager yeast</name>
    <name type="synonym">Saccharomyces cerevisiae x Saccharomyces eubayanus</name>
    <dbReference type="NCBI Taxonomy" id="27292"/>
    <lineage>
        <taxon>Eukaryota</taxon>
        <taxon>Fungi</taxon>
        <taxon>Dikarya</taxon>
        <taxon>Ascomycota</taxon>
        <taxon>Saccharomycotina</taxon>
        <taxon>Saccharomycetes</taxon>
        <taxon>Saccharomycetales</taxon>
        <taxon>Saccharomycetaceae</taxon>
        <taxon>Saccharomyces</taxon>
    </lineage>
</organism>
<comment type="similarity">
    <text evidence="1">Belongs to the acetyltransferase family. GNAT subfamily.</text>
</comment>
<dbReference type="PANTHER" id="PTHR10545">
    <property type="entry name" value="DIAMINE N-ACETYLTRANSFERASE"/>
    <property type="match status" value="1"/>
</dbReference>
<dbReference type="EMBL" id="CP049002">
    <property type="protein sequence ID" value="QID84475.1"/>
    <property type="molecule type" value="Genomic_DNA"/>
</dbReference>
<keyword evidence="6" id="KW-1185">Reference proteome</keyword>
<evidence type="ECO:0000256" key="1">
    <source>
        <dbReference type="ARBA" id="ARBA00009342"/>
    </source>
</evidence>
<evidence type="ECO:0000259" key="4">
    <source>
        <dbReference type="PROSITE" id="PS51186"/>
    </source>
</evidence>
<evidence type="ECO:0000256" key="3">
    <source>
        <dbReference type="ARBA" id="ARBA00023315"/>
    </source>
</evidence>
<dbReference type="PANTHER" id="PTHR10545:SF29">
    <property type="entry name" value="GH14572P-RELATED"/>
    <property type="match status" value="1"/>
</dbReference>
<dbReference type="InterPro" id="IPR051016">
    <property type="entry name" value="Diverse_Substrate_AcTransf"/>
</dbReference>
<dbReference type="InterPro" id="IPR000182">
    <property type="entry name" value="GNAT_dom"/>
</dbReference>
<reference evidence="5 6" key="1">
    <citation type="journal article" date="2019" name="BMC Genomics">
        <title>Chromosome level assembly and comparative genome analysis confirm lager-brewing yeasts originated from a single hybridization.</title>
        <authorList>
            <person name="Salazar A.N."/>
            <person name="Gorter de Vries A.R."/>
            <person name="van den Broek M."/>
            <person name="Brouwers N."/>
            <person name="de la Torre Cortes P."/>
            <person name="Kuijpers N.G.A."/>
            <person name="Daran J.G."/>
            <person name="Abeel T."/>
        </authorList>
    </citation>
    <scope>NUCLEOTIDE SEQUENCE [LARGE SCALE GENOMIC DNA]</scope>
    <source>
        <strain evidence="5 6">CBS 1483</strain>
    </source>
</reference>
<dbReference type="Gene3D" id="3.40.630.30">
    <property type="match status" value="1"/>
</dbReference>
<dbReference type="Pfam" id="PF00583">
    <property type="entry name" value="Acetyltransf_1"/>
    <property type="match status" value="1"/>
</dbReference>
<keyword evidence="2 5" id="KW-0808">Transferase</keyword>
<dbReference type="SUPFAM" id="SSF55729">
    <property type="entry name" value="Acyl-CoA N-acyltransferases (Nat)"/>
    <property type="match status" value="1"/>
</dbReference>
<dbReference type="GO" id="GO:0005737">
    <property type="term" value="C:cytoplasm"/>
    <property type="evidence" value="ECO:0007669"/>
    <property type="project" value="TreeGrafter"/>
</dbReference>